<dbReference type="Proteomes" id="UP001446032">
    <property type="component" value="Unassembled WGS sequence"/>
</dbReference>
<dbReference type="SUPFAM" id="SSF103473">
    <property type="entry name" value="MFS general substrate transporter"/>
    <property type="match status" value="1"/>
</dbReference>
<dbReference type="EMBL" id="JBBMEI010000061">
    <property type="protein sequence ID" value="MEQ2359615.1"/>
    <property type="molecule type" value="Genomic_DNA"/>
</dbReference>
<dbReference type="InterPro" id="IPR036259">
    <property type="entry name" value="MFS_trans_sf"/>
</dbReference>
<keyword evidence="1" id="KW-0472">Membrane</keyword>
<dbReference type="Gene3D" id="1.20.1250.20">
    <property type="entry name" value="MFS general substrate transporter like domains"/>
    <property type="match status" value="1"/>
</dbReference>
<evidence type="ECO:0000313" key="2">
    <source>
        <dbReference type="EMBL" id="MEQ2359615.1"/>
    </source>
</evidence>
<keyword evidence="1" id="KW-0812">Transmembrane</keyword>
<feature type="transmembrane region" description="Helical" evidence="1">
    <location>
        <begin position="87"/>
        <end position="107"/>
    </location>
</feature>
<keyword evidence="3" id="KW-1185">Reference proteome</keyword>
<proteinExistence type="predicted"/>
<feature type="transmembrane region" description="Helical" evidence="1">
    <location>
        <begin position="58"/>
        <end position="81"/>
    </location>
</feature>
<name>A0ABV1AN49_9FIRM</name>
<dbReference type="RefSeq" id="WP_291579578.1">
    <property type="nucleotide sequence ID" value="NZ_JBBMEI010000061.1"/>
</dbReference>
<accession>A0ABV1AN49</accession>
<comment type="caution">
    <text evidence="2">The sequence shown here is derived from an EMBL/GenBank/DDBJ whole genome shotgun (WGS) entry which is preliminary data.</text>
</comment>
<evidence type="ECO:0000313" key="3">
    <source>
        <dbReference type="Proteomes" id="UP001446032"/>
    </source>
</evidence>
<reference evidence="2 3" key="1">
    <citation type="submission" date="2024-03" db="EMBL/GenBank/DDBJ databases">
        <title>Human intestinal bacterial collection.</title>
        <authorList>
            <person name="Pauvert C."/>
            <person name="Hitch T.C.A."/>
            <person name="Clavel T."/>
        </authorList>
    </citation>
    <scope>NUCLEOTIDE SEQUENCE [LARGE SCALE GENOMIC DNA]</scope>
    <source>
        <strain evidence="2 3">CLA-AA-H95</strain>
    </source>
</reference>
<gene>
    <name evidence="2" type="ORF">WMO75_15040</name>
</gene>
<protein>
    <submittedName>
        <fullName evidence="2">Uncharacterized protein</fullName>
    </submittedName>
</protein>
<organism evidence="2 3">
    <name type="scientific">Blautia intestinihominis</name>
    <dbReference type="NCBI Taxonomy" id="3133152"/>
    <lineage>
        <taxon>Bacteria</taxon>
        <taxon>Bacillati</taxon>
        <taxon>Bacillota</taxon>
        <taxon>Clostridia</taxon>
        <taxon>Lachnospirales</taxon>
        <taxon>Lachnospiraceae</taxon>
        <taxon>Blautia</taxon>
    </lineage>
</organism>
<keyword evidence="1" id="KW-1133">Transmembrane helix</keyword>
<evidence type="ECO:0000256" key="1">
    <source>
        <dbReference type="SAM" id="Phobius"/>
    </source>
</evidence>
<sequence length="114" mass="12001">MKIAAVSFFIKAVGFYFAGNIQTIYLLQFFQISSYALLVPAQVYYAKEKVRDNDMVKGQAFITAAYALGCAAGNFAGGQLLSQGAGAILMAGICMAAAGTAIVFATVTKSDFCL</sequence>